<dbReference type="OrthoDB" id="308440at2759"/>
<feature type="chain" id="PRO_5025495738" evidence="1">
    <location>
        <begin position="28"/>
        <end position="407"/>
    </location>
</feature>
<dbReference type="PANTHER" id="PTHR34454:SF3">
    <property type="entry name" value="PEPTIDASE I, PUTATIVE-RELATED"/>
    <property type="match status" value="1"/>
</dbReference>
<evidence type="ECO:0000313" key="3">
    <source>
        <dbReference type="Proteomes" id="UP000516437"/>
    </source>
</evidence>
<dbReference type="PANTHER" id="PTHR34454">
    <property type="entry name" value="TUNICAMYCIN INDUCED PROTEIN"/>
    <property type="match status" value="1"/>
</dbReference>
<comment type="caution">
    <text evidence="2">The sequence shown here is derived from an EMBL/GenBank/DDBJ whole genome shotgun (WGS) entry which is preliminary data.</text>
</comment>
<name>A0A6A1W5L0_9ROSI</name>
<keyword evidence="1" id="KW-0732">Signal</keyword>
<protein>
    <submittedName>
        <fullName evidence="2">Uncharacterized protein</fullName>
    </submittedName>
</protein>
<reference evidence="2 3" key="1">
    <citation type="journal article" date="2019" name="Plant Biotechnol. J.">
        <title>The red bayberry genome and genetic basis of sex determination.</title>
        <authorList>
            <person name="Jia H.M."/>
            <person name="Jia H.J."/>
            <person name="Cai Q.L."/>
            <person name="Wang Y."/>
            <person name="Zhao H.B."/>
            <person name="Yang W.F."/>
            <person name="Wang G.Y."/>
            <person name="Li Y.H."/>
            <person name="Zhan D.L."/>
            <person name="Shen Y.T."/>
            <person name="Niu Q.F."/>
            <person name="Chang L."/>
            <person name="Qiu J."/>
            <person name="Zhao L."/>
            <person name="Xie H.B."/>
            <person name="Fu W.Y."/>
            <person name="Jin J."/>
            <person name="Li X.W."/>
            <person name="Jiao Y."/>
            <person name="Zhou C.C."/>
            <person name="Tu T."/>
            <person name="Chai C.Y."/>
            <person name="Gao J.L."/>
            <person name="Fan L.J."/>
            <person name="van de Weg E."/>
            <person name="Wang J.Y."/>
            <person name="Gao Z.S."/>
        </authorList>
    </citation>
    <scope>NUCLEOTIDE SEQUENCE [LARGE SCALE GENOMIC DNA]</scope>
    <source>
        <tissue evidence="2">Leaves</tissue>
    </source>
</reference>
<sequence>MTTSRGPVPVSLLLLFLFLFVYVQTSALVPAFSPSLNAANSSYHLQDVLKEISARQRWELNDIRVSKLDLRKVRFGSVHRFEFRVGFGRTQFLIKSSEEVDSWKKFRNEKSDFGSLVSEVASMAVLDMFRVEGPFELRVGGGDELSLFLPYGHFDLYLQMNVSHNRLNRILVSEGITVEVRRAQEVSLFHSSGLGLSMNRSVVNIKLKSDLWSFWHSMCIPFLPIQVLGAASLVAYRTRNTDAHIKTKFISKDTIELLSEKCYDSHVYKERACPIDSLTSRIAMLERVLRSFLGDKIHQSHSGFLKTKIKASVIIRFQLELERDIRSNDALHGKLAEWRTRPNVERVWFEVMARVEAERLIPLLVKKVNPFIGVDSVSWSNLMANVSFTKLRSVLVPSEALTLDVKW</sequence>
<dbReference type="InterPro" id="IPR053283">
    <property type="entry name" value="TUNICAMYCIN_INDUCED_1"/>
</dbReference>
<keyword evidence="3" id="KW-1185">Reference proteome</keyword>
<gene>
    <name evidence="2" type="ORF">CJ030_MR3G009865</name>
</gene>
<dbReference type="EMBL" id="RXIC02000021">
    <property type="protein sequence ID" value="KAB1220405.1"/>
    <property type="molecule type" value="Genomic_DNA"/>
</dbReference>
<dbReference type="AlphaFoldDB" id="A0A6A1W5L0"/>
<accession>A0A6A1W5L0</accession>
<evidence type="ECO:0000313" key="2">
    <source>
        <dbReference type="EMBL" id="KAB1220405.1"/>
    </source>
</evidence>
<organism evidence="2 3">
    <name type="scientific">Morella rubra</name>
    <name type="common">Chinese bayberry</name>
    <dbReference type="NCBI Taxonomy" id="262757"/>
    <lineage>
        <taxon>Eukaryota</taxon>
        <taxon>Viridiplantae</taxon>
        <taxon>Streptophyta</taxon>
        <taxon>Embryophyta</taxon>
        <taxon>Tracheophyta</taxon>
        <taxon>Spermatophyta</taxon>
        <taxon>Magnoliopsida</taxon>
        <taxon>eudicotyledons</taxon>
        <taxon>Gunneridae</taxon>
        <taxon>Pentapetalae</taxon>
        <taxon>rosids</taxon>
        <taxon>fabids</taxon>
        <taxon>Fagales</taxon>
        <taxon>Myricaceae</taxon>
        <taxon>Morella</taxon>
    </lineage>
</organism>
<feature type="signal peptide" evidence="1">
    <location>
        <begin position="1"/>
        <end position="27"/>
    </location>
</feature>
<dbReference type="Proteomes" id="UP000516437">
    <property type="component" value="Chromosome 3"/>
</dbReference>
<evidence type="ECO:0000256" key="1">
    <source>
        <dbReference type="SAM" id="SignalP"/>
    </source>
</evidence>
<proteinExistence type="predicted"/>